<dbReference type="PANTHER" id="PTHR43396:SF3">
    <property type="entry name" value="FLAVOHEMOPROTEIN"/>
    <property type="match status" value="1"/>
</dbReference>
<keyword evidence="3 15" id="KW-0813">Transport</keyword>
<dbReference type="InterPro" id="IPR017927">
    <property type="entry name" value="FAD-bd_FR_type"/>
</dbReference>
<dbReference type="InterPro" id="IPR000971">
    <property type="entry name" value="Globin"/>
</dbReference>
<keyword evidence="6 15" id="KW-0285">Flavoprotein</keyword>
<evidence type="ECO:0000313" key="19">
    <source>
        <dbReference type="Proteomes" id="UP001595752"/>
    </source>
</evidence>
<feature type="binding site" description="proximal binding residue" evidence="15">
    <location>
        <position position="85"/>
    </location>
    <ligand>
        <name>heme b</name>
        <dbReference type="ChEBI" id="CHEBI:60344"/>
    </ligand>
    <ligandPart>
        <name>Fe</name>
        <dbReference type="ChEBI" id="CHEBI:18248"/>
    </ligandPart>
</feature>
<evidence type="ECO:0000313" key="18">
    <source>
        <dbReference type="EMBL" id="MFC3885392.1"/>
    </source>
</evidence>
<feature type="binding site" evidence="15">
    <location>
        <begin position="206"/>
        <end position="209"/>
    </location>
    <ligand>
        <name>FAD</name>
        <dbReference type="ChEBI" id="CHEBI:57692"/>
    </ligand>
</feature>
<dbReference type="Gene3D" id="1.10.490.10">
    <property type="entry name" value="Globins"/>
    <property type="match status" value="1"/>
</dbReference>
<gene>
    <name evidence="18" type="primary">hmpA</name>
    <name evidence="15" type="synonym">hmp</name>
    <name evidence="18" type="ORF">ACFOU2_18650</name>
</gene>
<comment type="similarity">
    <text evidence="2 15">Belongs to the globin family. Two-domain flavohemoproteins subfamily.</text>
</comment>
<accession>A0ABV8B559</accession>
<keyword evidence="8 15" id="KW-0274">FAD</keyword>
<keyword evidence="7 15" id="KW-0479">Metal-binding</keyword>
<feature type="domain" description="Globin" evidence="16">
    <location>
        <begin position="1"/>
        <end position="138"/>
    </location>
</feature>
<comment type="cofactor">
    <cofactor evidence="15">
        <name>heme b</name>
        <dbReference type="ChEBI" id="CHEBI:60344"/>
    </cofactor>
    <text evidence="15">Binds 1 heme b (iron(II)-protoporphyrin IX) group per subunit.</text>
</comment>
<keyword evidence="19" id="KW-1185">Reference proteome</keyword>
<comment type="catalytic activity">
    <reaction evidence="13 15">
        <text>2 nitric oxide + NADH + 2 O2 = 2 nitrate + NAD(+) + H(+)</text>
        <dbReference type="Rhea" id="RHEA:19469"/>
        <dbReference type="ChEBI" id="CHEBI:15378"/>
        <dbReference type="ChEBI" id="CHEBI:15379"/>
        <dbReference type="ChEBI" id="CHEBI:16480"/>
        <dbReference type="ChEBI" id="CHEBI:17632"/>
        <dbReference type="ChEBI" id="CHEBI:57540"/>
        <dbReference type="ChEBI" id="CHEBI:57945"/>
        <dbReference type="EC" id="1.14.12.17"/>
    </reaction>
</comment>
<dbReference type="InterPro" id="IPR023950">
    <property type="entry name" value="Hmp"/>
</dbReference>
<dbReference type="EMBL" id="JBHRZT010000070">
    <property type="protein sequence ID" value="MFC3885392.1"/>
    <property type="molecule type" value="Genomic_DNA"/>
</dbReference>
<keyword evidence="4 15" id="KW-0349">Heme</keyword>
<dbReference type="CDD" id="cd14777">
    <property type="entry name" value="Yhb1-globin-like"/>
    <property type="match status" value="1"/>
</dbReference>
<feature type="binding site" evidence="15">
    <location>
        <position position="190"/>
    </location>
    <ligand>
        <name>FAD</name>
        <dbReference type="ChEBI" id="CHEBI:57692"/>
    </ligand>
</feature>
<comment type="cofactor">
    <cofactor evidence="15">
        <name>FAD</name>
        <dbReference type="ChEBI" id="CHEBI:57692"/>
    </cofactor>
    <text evidence="15">Binds 1 FAD per subunit.</text>
</comment>
<dbReference type="Gene3D" id="2.40.30.10">
    <property type="entry name" value="Translation factors"/>
    <property type="match status" value="1"/>
</dbReference>
<evidence type="ECO:0000256" key="14">
    <source>
        <dbReference type="ARBA" id="ARBA00049433"/>
    </source>
</evidence>
<dbReference type="InterPro" id="IPR001433">
    <property type="entry name" value="OxRdtase_FAD/NAD-bd"/>
</dbReference>
<dbReference type="Pfam" id="PF00970">
    <property type="entry name" value="FAD_binding_6"/>
    <property type="match status" value="1"/>
</dbReference>
<dbReference type="Pfam" id="PF00175">
    <property type="entry name" value="NAD_binding_1"/>
    <property type="match status" value="1"/>
</dbReference>
<feature type="active site" description="Charge relay system" evidence="15">
    <location>
        <position position="95"/>
    </location>
</feature>
<feature type="region of interest" description="Reductase" evidence="15">
    <location>
        <begin position="149"/>
        <end position="398"/>
    </location>
</feature>
<dbReference type="InterPro" id="IPR039261">
    <property type="entry name" value="FNR_nucleotide-bd"/>
</dbReference>
<evidence type="ECO:0000256" key="12">
    <source>
        <dbReference type="ARBA" id="ARBA00023027"/>
    </source>
</evidence>
<dbReference type="InterPro" id="IPR001709">
    <property type="entry name" value="Flavoprot_Pyr_Nucl_cyt_Rdtase"/>
</dbReference>
<dbReference type="SUPFAM" id="SSF46458">
    <property type="entry name" value="Globin-like"/>
    <property type="match status" value="1"/>
</dbReference>
<organism evidence="18 19">
    <name type="scientific">Bacillus songklensis</name>
    <dbReference type="NCBI Taxonomy" id="1069116"/>
    <lineage>
        <taxon>Bacteria</taxon>
        <taxon>Bacillati</taxon>
        <taxon>Bacillota</taxon>
        <taxon>Bacilli</taxon>
        <taxon>Bacillales</taxon>
        <taxon>Bacillaceae</taxon>
        <taxon>Bacillus</taxon>
    </lineage>
</organism>
<dbReference type="InterPro" id="IPR008333">
    <property type="entry name" value="Cbr1-like_FAD-bd_dom"/>
</dbReference>
<evidence type="ECO:0000256" key="10">
    <source>
        <dbReference type="ARBA" id="ARBA00023002"/>
    </source>
</evidence>
<dbReference type="EC" id="1.14.12.17" evidence="15"/>
<keyword evidence="12 15" id="KW-0520">NAD</keyword>
<name>A0ABV8B559_9BACI</name>
<feature type="domain" description="FAD-binding FR-type" evidence="17">
    <location>
        <begin position="152"/>
        <end position="262"/>
    </location>
</feature>
<evidence type="ECO:0000256" key="6">
    <source>
        <dbReference type="ARBA" id="ARBA00022630"/>
    </source>
</evidence>
<evidence type="ECO:0000256" key="2">
    <source>
        <dbReference type="ARBA" id="ARBA00008414"/>
    </source>
</evidence>
<comment type="caution">
    <text evidence="18">The sequence shown here is derived from an EMBL/GenBank/DDBJ whole genome shotgun (WGS) entry which is preliminary data.</text>
</comment>
<dbReference type="Pfam" id="PF00042">
    <property type="entry name" value="Globin"/>
    <property type="match status" value="1"/>
</dbReference>
<keyword evidence="10 15" id="KW-0560">Oxidoreductase</keyword>
<evidence type="ECO:0000256" key="15">
    <source>
        <dbReference type="HAMAP-Rule" id="MF_01252"/>
    </source>
</evidence>
<evidence type="ECO:0000259" key="16">
    <source>
        <dbReference type="PROSITE" id="PS01033"/>
    </source>
</evidence>
<comment type="catalytic activity">
    <reaction evidence="14 15">
        <text>2 nitric oxide + NADPH + 2 O2 = 2 nitrate + NADP(+) + H(+)</text>
        <dbReference type="Rhea" id="RHEA:19465"/>
        <dbReference type="ChEBI" id="CHEBI:15378"/>
        <dbReference type="ChEBI" id="CHEBI:15379"/>
        <dbReference type="ChEBI" id="CHEBI:16480"/>
        <dbReference type="ChEBI" id="CHEBI:17632"/>
        <dbReference type="ChEBI" id="CHEBI:57783"/>
        <dbReference type="ChEBI" id="CHEBI:58349"/>
        <dbReference type="EC" id="1.14.12.17"/>
    </reaction>
</comment>
<dbReference type="SUPFAM" id="SSF63380">
    <property type="entry name" value="Riboflavin synthase domain-like"/>
    <property type="match status" value="1"/>
</dbReference>
<dbReference type="NCBIfam" id="NF009805">
    <property type="entry name" value="PRK13289.1"/>
    <property type="match status" value="1"/>
</dbReference>
<feature type="site" description="Influences the redox potential of the prosthetic heme and FAD groups" evidence="15">
    <location>
        <position position="84"/>
    </location>
</feature>
<dbReference type="Proteomes" id="UP001595752">
    <property type="component" value="Unassembled WGS sequence"/>
</dbReference>
<comment type="domain">
    <text evidence="15">Consists of two distinct domains; an N-terminal heme-containing oxygen-binding domain and a C-terminal reductase domain with binding sites for FAD and NAD(P)H.</text>
</comment>
<dbReference type="GO" id="GO:0008941">
    <property type="term" value="F:nitric oxide dioxygenase NAD(P)H activity"/>
    <property type="evidence" value="ECO:0007669"/>
    <property type="project" value="UniProtKB-EC"/>
</dbReference>
<evidence type="ECO:0000256" key="7">
    <source>
        <dbReference type="ARBA" id="ARBA00022723"/>
    </source>
</evidence>
<dbReference type="InterPro" id="IPR012292">
    <property type="entry name" value="Globin/Proto"/>
</dbReference>
<feature type="binding site" evidence="15">
    <location>
        <begin position="275"/>
        <end position="280"/>
    </location>
    <ligand>
        <name>NADP(+)</name>
        <dbReference type="ChEBI" id="CHEBI:58349"/>
    </ligand>
</feature>
<keyword evidence="5 15" id="KW-0561">Oxygen transport</keyword>
<reference evidence="19" key="1">
    <citation type="journal article" date="2019" name="Int. J. Syst. Evol. Microbiol.">
        <title>The Global Catalogue of Microorganisms (GCM) 10K type strain sequencing project: providing services to taxonomists for standard genome sequencing and annotation.</title>
        <authorList>
            <consortium name="The Broad Institute Genomics Platform"/>
            <consortium name="The Broad Institute Genome Sequencing Center for Infectious Disease"/>
            <person name="Wu L."/>
            <person name="Ma J."/>
        </authorList>
    </citation>
    <scope>NUCLEOTIDE SEQUENCE [LARGE SCALE GENOMIC DNA]</scope>
    <source>
        <strain evidence="19">CCUG 61889</strain>
    </source>
</reference>
<keyword evidence="15" id="KW-0216">Detoxification</keyword>
<dbReference type="Gene3D" id="3.40.50.80">
    <property type="entry name" value="Nucleotide-binding domain of ferredoxin-NADP reductase (FNR) module"/>
    <property type="match status" value="1"/>
</dbReference>
<evidence type="ECO:0000256" key="11">
    <source>
        <dbReference type="ARBA" id="ARBA00023004"/>
    </source>
</evidence>
<dbReference type="PRINTS" id="PR00371">
    <property type="entry name" value="FPNCR"/>
</dbReference>
<dbReference type="PROSITE" id="PS51384">
    <property type="entry name" value="FAD_FR"/>
    <property type="match status" value="1"/>
</dbReference>
<evidence type="ECO:0000256" key="8">
    <source>
        <dbReference type="ARBA" id="ARBA00022827"/>
    </source>
</evidence>
<keyword evidence="11 15" id="KW-0408">Iron</keyword>
<evidence type="ECO:0000259" key="17">
    <source>
        <dbReference type="PROSITE" id="PS51384"/>
    </source>
</evidence>
<dbReference type="HAMAP" id="MF_01252">
    <property type="entry name" value="Hmp"/>
    <property type="match status" value="1"/>
</dbReference>
<evidence type="ECO:0000256" key="1">
    <source>
        <dbReference type="ARBA" id="ARBA00006401"/>
    </source>
</evidence>
<dbReference type="InterPro" id="IPR009050">
    <property type="entry name" value="Globin-like_sf"/>
</dbReference>
<protein>
    <recommendedName>
        <fullName evidence="15">Flavohemoprotein</fullName>
    </recommendedName>
    <alternativeName>
        <fullName evidence="15">Flavohemoglobin</fullName>
    </alternativeName>
    <alternativeName>
        <fullName evidence="15">Hemoglobin-like protein</fullName>
    </alternativeName>
    <alternativeName>
        <fullName evidence="15">Nitric oxide dioxygenase</fullName>
        <shortName evidence="15">NO oxygenase</shortName>
        <shortName evidence="15">NOD</shortName>
        <ecNumber evidence="15">1.14.12.17</ecNumber>
    </alternativeName>
</protein>
<keyword evidence="9 15" id="KW-0521">NADP</keyword>
<feature type="binding site" evidence="15">
    <location>
        <begin position="391"/>
        <end position="394"/>
    </location>
    <ligand>
        <name>FAD</name>
        <dbReference type="ChEBI" id="CHEBI:57692"/>
    </ligand>
</feature>
<dbReference type="PROSITE" id="PS01033">
    <property type="entry name" value="GLOBIN"/>
    <property type="match status" value="1"/>
</dbReference>
<feature type="active site" description="Charge relay system" evidence="15">
    <location>
        <position position="137"/>
    </location>
</feature>
<feature type="site" description="Influences the redox potential of the prosthetic heme and FAD groups" evidence="15">
    <location>
        <position position="390"/>
    </location>
</feature>
<proteinExistence type="inferred from homology"/>
<dbReference type="InterPro" id="IPR017938">
    <property type="entry name" value="Riboflavin_synthase-like_b-brl"/>
</dbReference>
<dbReference type="RefSeq" id="WP_377917746.1">
    <property type="nucleotide sequence ID" value="NZ_JBHRZT010000070.1"/>
</dbReference>
<feature type="site" description="Involved in heme-bound ligand stabilization and O-O bond activation" evidence="15">
    <location>
        <position position="29"/>
    </location>
</feature>
<sequence length="398" mass="44960">MLSAKTIEIVKSTAPVLERYGQDITKRFYELMFKAHPELLNIFNQTNQKTGRQQTALANTVYAAAVYIDQLDKIIPVVKQIGHKHRSIGIKPEHYPIVGEHLLLAIKDVLKDAATDEIIHAWAEAYGVIADAFISVEQEMYEEAENKEGGWKDFKELYVANKVKESDVITSFYLKPKDGSGVSSFLPGQYVSIRVNIPGKEYTHIRQYSLSDAPNGEYYRITVKREADDQKPEGAVSNYLHDYVKEGDTIEVSAPAGEFVLNMESEKPLVLISGGVGITPLMSMLKVAAKEQPDRDMTFIHAARSGHYHAFRKEAASLDAKMFVCYEKPTEEDVAAQNFDKEGYITAEWLQQVIENKDADYYMCGPLSFMKAIYQALQEIGVKEESIHYEFFGPNMKL</sequence>
<dbReference type="CDD" id="cd06184">
    <property type="entry name" value="flavohem_like_fad_nad_binding"/>
    <property type="match status" value="1"/>
</dbReference>
<dbReference type="PANTHER" id="PTHR43396">
    <property type="entry name" value="FLAVOHEMOPROTEIN"/>
    <property type="match status" value="1"/>
</dbReference>
<evidence type="ECO:0000256" key="5">
    <source>
        <dbReference type="ARBA" id="ARBA00022621"/>
    </source>
</evidence>
<comment type="function">
    <text evidence="15">Is involved in NO detoxification in an aerobic process, termed nitric oxide dioxygenase (NOD) reaction that utilizes O(2) and NAD(P)H to convert NO to nitrate, which protects the bacterium from various noxious nitrogen compounds. Therefore, plays a central role in the inducible response to nitrosative stress.</text>
</comment>
<evidence type="ECO:0000256" key="13">
    <source>
        <dbReference type="ARBA" id="ARBA00048649"/>
    </source>
</evidence>
<comment type="similarity">
    <text evidence="1 15">In the C-terminal section; belongs to the flavoprotein pyridine nucleotide cytochrome reductase family.</text>
</comment>
<evidence type="ECO:0000256" key="4">
    <source>
        <dbReference type="ARBA" id="ARBA00022617"/>
    </source>
</evidence>
<evidence type="ECO:0000256" key="3">
    <source>
        <dbReference type="ARBA" id="ARBA00022448"/>
    </source>
</evidence>
<dbReference type="PRINTS" id="PR00410">
    <property type="entry name" value="PHEHYDRXLASE"/>
</dbReference>
<dbReference type="SUPFAM" id="SSF52343">
    <property type="entry name" value="Ferredoxin reductase-like, C-terminal NADP-linked domain"/>
    <property type="match status" value="1"/>
</dbReference>
<evidence type="ECO:0000256" key="9">
    <source>
        <dbReference type="ARBA" id="ARBA00022857"/>
    </source>
</evidence>